<evidence type="ECO:0000313" key="8">
    <source>
        <dbReference type="Proteomes" id="UP001608902"/>
    </source>
</evidence>
<dbReference type="PRINTS" id="PR00196">
    <property type="entry name" value="ANNEXIN"/>
</dbReference>
<reference evidence="7 8" key="1">
    <citation type="submission" date="2024-08" db="EMBL/GenBank/DDBJ databases">
        <title>Gnathostoma spinigerum genome.</title>
        <authorList>
            <person name="Gonzalez-Bertolin B."/>
            <person name="Monzon S."/>
            <person name="Zaballos A."/>
            <person name="Jimenez P."/>
            <person name="Dekumyoy P."/>
            <person name="Varona S."/>
            <person name="Cuesta I."/>
            <person name="Sumanam S."/>
            <person name="Adisakwattana P."/>
            <person name="Gasser R.B."/>
            <person name="Hernandez-Gonzalez A."/>
            <person name="Young N.D."/>
            <person name="Perteguer M.J."/>
        </authorList>
    </citation>
    <scope>NUCLEOTIDE SEQUENCE [LARGE SCALE GENOMIC DNA]</scope>
    <source>
        <strain evidence="7">AL3</strain>
        <tissue evidence="7">Liver</tissue>
    </source>
</reference>
<gene>
    <name evidence="7" type="ORF">AB6A40_001605</name>
</gene>
<evidence type="ECO:0000256" key="4">
    <source>
        <dbReference type="ARBA" id="ARBA00023216"/>
    </source>
</evidence>
<protein>
    <recommendedName>
        <fullName evidence="6">Annexin</fullName>
    </recommendedName>
</protein>
<comment type="domain">
    <text evidence="6">A pair of annexin repeats may form one binding site for calcium and phospholipid.</text>
</comment>
<dbReference type="EMBL" id="JBGFUD010000612">
    <property type="protein sequence ID" value="MFH4974896.1"/>
    <property type="molecule type" value="Genomic_DNA"/>
</dbReference>
<keyword evidence="4 6" id="KW-0041">Annexin</keyword>
<dbReference type="SMART" id="SM00335">
    <property type="entry name" value="ANX"/>
    <property type="match status" value="4"/>
</dbReference>
<dbReference type="GO" id="GO:0005544">
    <property type="term" value="F:calcium-dependent phospholipid binding"/>
    <property type="evidence" value="ECO:0007669"/>
    <property type="project" value="UniProtKB-KW"/>
</dbReference>
<keyword evidence="2 6" id="KW-0677">Repeat</keyword>
<dbReference type="AlphaFoldDB" id="A0ABD6E6V8"/>
<evidence type="ECO:0000256" key="5">
    <source>
        <dbReference type="ARBA" id="ARBA00023302"/>
    </source>
</evidence>
<organism evidence="7 8">
    <name type="scientific">Gnathostoma spinigerum</name>
    <dbReference type="NCBI Taxonomy" id="75299"/>
    <lineage>
        <taxon>Eukaryota</taxon>
        <taxon>Metazoa</taxon>
        <taxon>Ecdysozoa</taxon>
        <taxon>Nematoda</taxon>
        <taxon>Chromadorea</taxon>
        <taxon>Rhabditida</taxon>
        <taxon>Spirurina</taxon>
        <taxon>Gnathostomatomorpha</taxon>
        <taxon>Gnathostomatoidea</taxon>
        <taxon>Gnathostomatidae</taxon>
        <taxon>Gnathostoma</taxon>
    </lineage>
</organism>
<proteinExistence type="inferred from homology"/>
<evidence type="ECO:0000313" key="7">
    <source>
        <dbReference type="EMBL" id="MFH4974896.1"/>
    </source>
</evidence>
<dbReference type="FunFam" id="1.10.220.10:FF:000002">
    <property type="entry name" value="Annexin"/>
    <property type="match status" value="1"/>
</dbReference>
<dbReference type="PANTHER" id="PTHR10502:SF97">
    <property type="entry name" value="ANNEXIN"/>
    <property type="match status" value="1"/>
</dbReference>
<accession>A0ABD6E6V8</accession>
<dbReference type="PROSITE" id="PS00223">
    <property type="entry name" value="ANNEXIN_1"/>
    <property type="match status" value="1"/>
</dbReference>
<dbReference type="Pfam" id="PF00191">
    <property type="entry name" value="Annexin"/>
    <property type="match status" value="4"/>
</dbReference>
<evidence type="ECO:0000256" key="6">
    <source>
        <dbReference type="RuleBase" id="RU003540"/>
    </source>
</evidence>
<comment type="caution">
    <text evidence="7">The sequence shown here is derived from an EMBL/GenBank/DDBJ whole genome shotgun (WGS) entry which is preliminary data.</text>
</comment>
<keyword evidence="5 6" id="KW-0111">Calcium/phospholipid-binding</keyword>
<dbReference type="InterPro" id="IPR001464">
    <property type="entry name" value="Annexin"/>
</dbReference>
<dbReference type="InterPro" id="IPR037104">
    <property type="entry name" value="Annexin_sf"/>
</dbReference>
<dbReference type="InterPro" id="IPR018252">
    <property type="entry name" value="Annexin_repeat_CS"/>
</dbReference>
<evidence type="ECO:0000256" key="2">
    <source>
        <dbReference type="ARBA" id="ARBA00022737"/>
    </source>
</evidence>
<evidence type="ECO:0000256" key="1">
    <source>
        <dbReference type="ARBA" id="ARBA00007831"/>
    </source>
</evidence>
<dbReference type="SUPFAM" id="SSF47874">
    <property type="entry name" value="Annexin"/>
    <property type="match status" value="1"/>
</dbReference>
<comment type="similarity">
    <text evidence="1 6">Belongs to the annexin family.</text>
</comment>
<evidence type="ECO:0000256" key="3">
    <source>
        <dbReference type="ARBA" id="ARBA00022837"/>
    </source>
</evidence>
<keyword evidence="3 6" id="KW-0106">Calcium</keyword>
<dbReference type="Proteomes" id="UP001608902">
    <property type="component" value="Unassembled WGS sequence"/>
</dbReference>
<dbReference type="Gene3D" id="1.10.220.10">
    <property type="entry name" value="Annexin"/>
    <property type="match status" value="4"/>
</dbReference>
<dbReference type="InterPro" id="IPR018502">
    <property type="entry name" value="Annexin_repeat"/>
</dbReference>
<dbReference type="PROSITE" id="PS51897">
    <property type="entry name" value="ANNEXIN_2"/>
    <property type="match status" value="4"/>
</dbReference>
<name>A0ABD6E6V8_9BILA</name>
<keyword evidence="8" id="KW-1185">Reference proteome</keyword>
<dbReference type="FunFam" id="1.10.220.10:FF:000003">
    <property type="entry name" value="Annexin"/>
    <property type="match status" value="1"/>
</dbReference>
<sequence>MTDLLPRTGGTIIAKNEFNAEIDADYLENAIKAGNKDRITEVLTRINNTQRQMIRTPYKVKYGKDLVNELKKKFSGSFGAVVYGLMETPAKYDAYQMRKAVKGLGTIENILIEVLCSRTNSELEGIVNQYQTDYGKTLESDIAGDTSGDFRKLLVSLLQGKRDESIEEVNKAKAKEDAEKLIPNEKRSKKSVDKTALNAMLAQQSFKQLLEVFRQYEEISGQSIEKAIEKEFSGDARQGFLSLIQCIENKPKYFAQQLCRATKVRASSWLPQRVLQKLGFSTKENDLIRVIVSRSEIDLLDICEEFNQLTKKPLSDWLKSECSSSYRDVLVAIVRGNIPRVVH</sequence>
<dbReference type="PANTHER" id="PTHR10502">
    <property type="entry name" value="ANNEXIN"/>
    <property type="match status" value="1"/>
</dbReference>